<keyword evidence="9" id="KW-1185">Reference proteome</keyword>
<evidence type="ECO:0000256" key="6">
    <source>
        <dbReference type="ARBA" id="ARBA00023211"/>
    </source>
</evidence>
<feature type="domain" description="Nudix hydrolase" evidence="7">
    <location>
        <begin position="65"/>
        <end position="197"/>
    </location>
</feature>
<evidence type="ECO:0000256" key="3">
    <source>
        <dbReference type="ARBA" id="ARBA00022723"/>
    </source>
</evidence>
<comment type="cofactor">
    <cofactor evidence="2">
        <name>Mg(2+)</name>
        <dbReference type="ChEBI" id="CHEBI:18420"/>
    </cofactor>
</comment>
<dbReference type="GO" id="GO:0046872">
    <property type="term" value="F:metal ion binding"/>
    <property type="evidence" value="ECO:0007669"/>
    <property type="project" value="UniProtKB-KW"/>
</dbReference>
<dbReference type="EMBL" id="SACM01000001">
    <property type="protein sequence ID" value="RVT87646.1"/>
    <property type="molecule type" value="Genomic_DNA"/>
</dbReference>
<protein>
    <submittedName>
        <fullName evidence="8">CoA pyrophosphatase</fullName>
    </submittedName>
</protein>
<dbReference type="InterPro" id="IPR015797">
    <property type="entry name" value="NUDIX_hydrolase-like_dom_sf"/>
</dbReference>
<evidence type="ECO:0000259" key="7">
    <source>
        <dbReference type="PROSITE" id="PS51462"/>
    </source>
</evidence>
<organism evidence="8 9">
    <name type="scientific">Inhella crocodyli</name>
    <dbReference type="NCBI Taxonomy" id="2499851"/>
    <lineage>
        <taxon>Bacteria</taxon>
        <taxon>Pseudomonadati</taxon>
        <taxon>Pseudomonadota</taxon>
        <taxon>Betaproteobacteria</taxon>
        <taxon>Burkholderiales</taxon>
        <taxon>Sphaerotilaceae</taxon>
        <taxon>Inhella</taxon>
    </lineage>
</organism>
<evidence type="ECO:0000256" key="2">
    <source>
        <dbReference type="ARBA" id="ARBA00001946"/>
    </source>
</evidence>
<dbReference type="PANTHER" id="PTHR12992:SF11">
    <property type="entry name" value="MITOCHONDRIAL COENZYME A DIPHOSPHATASE NUDT8"/>
    <property type="match status" value="1"/>
</dbReference>
<gene>
    <name evidence="8" type="ORF">EOD73_01045</name>
</gene>
<dbReference type="InterPro" id="IPR000086">
    <property type="entry name" value="NUDIX_hydrolase_dom"/>
</dbReference>
<keyword evidence="4" id="KW-0378">Hydrolase</keyword>
<accession>A0A3S2XVN8</accession>
<dbReference type="InterPro" id="IPR045121">
    <property type="entry name" value="CoAse"/>
</dbReference>
<keyword evidence="3" id="KW-0479">Metal-binding</keyword>
<reference evidence="8 9" key="1">
    <citation type="submission" date="2019-01" db="EMBL/GenBank/DDBJ databases">
        <authorList>
            <person name="Chen W.-M."/>
        </authorList>
    </citation>
    <scope>NUCLEOTIDE SEQUENCE [LARGE SCALE GENOMIC DNA]</scope>
    <source>
        <strain evidence="8 9">CCP-18</strain>
    </source>
</reference>
<name>A0A3S2XVN8_9BURK</name>
<comment type="cofactor">
    <cofactor evidence="1">
        <name>Mn(2+)</name>
        <dbReference type="ChEBI" id="CHEBI:29035"/>
    </cofactor>
</comment>
<evidence type="ECO:0000313" key="8">
    <source>
        <dbReference type="EMBL" id="RVT87646.1"/>
    </source>
</evidence>
<dbReference type="Pfam" id="PF00293">
    <property type="entry name" value="NUDIX"/>
    <property type="match status" value="1"/>
</dbReference>
<evidence type="ECO:0000256" key="1">
    <source>
        <dbReference type="ARBA" id="ARBA00001936"/>
    </source>
</evidence>
<keyword evidence="5" id="KW-0460">Magnesium</keyword>
<dbReference type="CDD" id="cd03426">
    <property type="entry name" value="NUDIX_CoAse_Nudt7"/>
    <property type="match status" value="1"/>
</dbReference>
<dbReference type="OrthoDB" id="9802805at2"/>
<dbReference type="PROSITE" id="PS51462">
    <property type="entry name" value="NUDIX"/>
    <property type="match status" value="1"/>
</dbReference>
<evidence type="ECO:0000313" key="9">
    <source>
        <dbReference type="Proteomes" id="UP000288587"/>
    </source>
</evidence>
<evidence type="ECO:0000256" key="5">
    <source>
        <dbReference type="ARBA" id="ARBA00022842"/>
    </source>
</evidence>
<evidence type="ECO:0000256" key="4">
    <source>
        <dbReference type="ARBA" id="ARBA00022801"/>
    </source>
</evidence>
<dbReference type="Gene3D" id="3.90.79.10">
    <property type="entry name" value="Nucleoside Triphosphate Pyrophosphohydrolase"/>
    <property type="match status" value="1"/>
</dbReference>
<dbReference type="SUPFAM" id="SSF55811">
    <property type="entry name" value="Nudix"/>
    <property type="match status" value="1"/>
</dbReference>
<sequence>MLRAVTGARPILNPREVPVSGIDAHLPALPAERLAPEALRRHWATVPLAAPERPGDGNRFPGRAPRAAAVLVPLVQRAEGLSVLLTRRTEALRDHAGQISFPGGSVDPTDANAWAAALREAEEEIGLARQFVEPLGQLPVYSTVTAFEVTPCVGLVAPGFELRLQSGEVDEAFEVPLPYLMNPAHHRRHRMQFLGVEREFLSMPWPDESGYFIWGATAAMLRNLYHQLSQDRAGLEPASMISP</sequence>
<dbReference type="NCBIfam" id="NF007980">
    <property type="entry name" value="PRK10707.1"/>
    <property type="match status" value="1"/>
</dbReference>
<dbReference type="AlphaFoldDB" id="A0A3S2XVN8"/>
<dbReference type="PANTHER" id="PTHR12992">
    <property type="entry name" value="NUDIX HYDROLASE"/>
    <property type="match status" value="1"/>
</dbReference>
<keyword evidence="6" id="KW-0464">Manganese</keyword>
<comment type="caution">
    <text evidence="8">The sequence shown here is derived from an EMBL/GenBank/DDBJ whole genome shotgun (WGS) entry which is preliminary data.</text>
</comment>
<dbReference type="Proteomes" id="UP000288587">
    <property type="component" value="Unassembled WGS sequence"/>
</dbReference>
<dbReference type="GO" id="GO:0010945">
    <property type="term" value="F:coenzyme A diphosphatase activity"/>
    <property type="evidence" value="ECO:0007669"/>
    <property type="project" value="InterPro"/>
</dbReference>
<proteinExistence type="predicted"/>